<evidence type="ECO:0000313" key="3">
    <source>
        <dbReference type="Proteomes" id="UP001500909"/>
    </source>
</evidence>
<evidence type="ECO:0000256" key="1">
    <source>
        <dbReference type="SAM" id="Phobius"/>
    </source>
</evidence>
<evidence type="ECO:0000313" key="2">
    <source>
        <dbReference type="EMBL" id="GAA0489832.1"/>
    </source>
</evidence>
<name>A0ABN1B4D4_9ACTN</name>
<comment type="caution">
    <text evidence="2">The sequence shown here is derived from an EMBL/GenBank/DDBJ whole genome shotgun (WGS) entry which is preliminary data.</text>
</comment>
<accession>A0ABN1B4D4</accession>
<proteinExistence type="predicted"/>
<gene>
    <name evidence="2" type="ORF">GCM10010361_63920</name>
</gene>
<keyword evidence="1" id="KW-0812">Transmembrane</keyword>
<feature type="transmembrane region" description="Helical" evidence="1">
    <location>
        <begin position="86"/>
        <end position="107"/>
    </location>
</feature>
<keyword evidence="1" id="KW-0472">Membrane</keyword>
<dbReference type="EMBL" id="BAAABY010000045">
    <property type="protein sequence ID" value="GAA0489832.1"/>
    <property type="molecule type" value="Genomic_DNA"/>
</dbReference>
<reference evidence="2 3" key="1">
    <citation type="journal article" date="2019" name="Int. J. Syst. Evol. Microbiol.">
        <title>The Global Catalogue of Microorganisms (GCM) 10K type strain sequencing project: providing services to taxonomists for standard genome sequencing and annotation.</title>
        <authorList>
            <consortium name="The Broad Institute Genomics Platform"/>
            <consortium name="The Broad Institute Genome Sequencing Center for Infectious Disease"/>
            <person name="Wu L."/>
            <person name="Ma J."/>
        </authorList>
    </citation>
    <scope>NUCLEOTIDE SEQUENCE [LARGE SCALE GENOMIC DNA]</scope>
    <source>
        <strain evidence="2 3">JCM 4805</strain>
    </source>
</reference>
<sequence>MGWPLPGGWGELQFLDAESTVVLRLRLEDWVPESNRLAIRPVGGEPLLMRSGAAALLKKAGVPVTVSQGATVTGGQWLRLPNALPAWYWASRGIAVVVWVVALFAGLNDGQRWMWITNGRASGGYVVLGPGQPGTACQGASQDTPVLGAGTAPSRVCCPGWVRLVDHLGADVGRSVDEGGRRISSAWRAGE</sequence>
<organism evidence="2 3">
    <name type="scientific">Streptomyces olivaceiscleroticus</name>
    <dbReference type="NCBI Taxonomy" id="68245"/>
    <lineage>
        <taxon>Bacteria</taxon>
        <taxon>Bacillati</taxon>
        <taxon>Actinomycetota</taxon>
        <taxon>Actinomycetes</taxon>
        <taxon>Kitasatosporales</taxon>
        <taxon>Streptomycetaceae</taxon>
        <taxon>Streptomyces</taxon>
    </lineage>
</organism>
<keyword evidence="3" id="KW-1185">Reference proteome</keyword>
<protein>
    <submittedName>
        <fullName evidence="2">Uncharacterized protein</fullName>
    </submittedName>
</protein>
<keyword evidence="1" id="KW-1133">Transmembrane helix</keyword>
<dbReference type="Proteomes" id="UP001500909">
    <property type="component" value="Unassembled WGS sequence"/>
</dbReference>